<name>A0A8H6ECQ4_9HELO</name>
<evidence type="ECO:0000313" key="8">
    <source>
        <dbReference type="EMBL" id="KAF5867453.1"/>
    </source>
</evidence>
<dbReference type="Gene3D" id="3.50.50.60">
    <property type="entry name" value="FAD/NAD(P)-binding domain"/>
    <property type="match status" value="1"/>
</dbReference>
<evidence type="ECO:0000256" key="2">
    <source>
        <dbReference type="ARBA" id="ARBA00010139"/>
    </source>
</evidence>
<keyword evidence="3" id="KW-0285">Flavoprotein</keyword>
<evidence type="ECO:0000256" key="4">
    <source>
        <dbReference type="ARBA" id="ARBA00022827"/>
    </source>
</evidence>
<gene>
    <name evidence="8" type="ORF">Bfra_010427</name>
</gene>
<dbReference type="OrthoDB" id="66881at2759"/>
<dbReference type="PANTHER" id="PTHR43098:SF3">
    <property type="entry name" value="L-ORNITHINE N(5)-MONOOXYGENASE-RELATED"/>
    <property type="match status" value="1"/>
</dbReference>
<dbReference type="GeneID" id="59264451"/>
<comment type="caution">
    <text evidence="8">The sequence shown here is derived from an EMBL/GenBank/DDBJ whole genome shotgun (WGS) entry which is preliminary data.</text>
</comment>
<evidence type="ECO:0000256" key="6">
    <source>
        <dbReference type="ARBA" id="ARBA00023002"/>
    </source>
</evidence>
<dbReference type="Proteomes" id="UP000531561">
    <property type="component" value="Unassembled WGS sequence"/>
</dbReference>
<keyword evidence="7 8" id="KW-0503">Monooxygenase</keyword>
<comment type="similarity">
    <text evidence="2">Belongs to the FAD-binding monooxygenase family.</text>
</comment>
<dbReference type="PANTHER" id="PTHR43098">
    <property type="entry name" value="L-ORNITHINE N(5)-MONOOXYGENASE-RELATED"/>
    <property type="match status" value="1"/>
</dbReference>
<evidence type="ECO:0000256" key="5">
    <source>
        <dbReference type="ARBA" id="ARBA00022857"/>
    </source>
</evidence>
<dbReference type="AlphaFoldDB" id="A0A8H6ECQ4"/>
<comment type="cofactor">
    <cofactor evidence="1">
        <name>FAD</name>
        <dbReference type="ChEBI" id="CHEBI:57692"/>
    </cofactor>
</comment>
<evidence type="ECO:0000256" key="1">
    <source>
        <dbReference type="ARBA" id="ARBA00001974"/>
    </source>
</evidence>
<evidence type="ECO:0000256" key="7">
    <source>
        <dbReference type="ARBA" id="ARBA00023033"/>
    </source>
</evidence>
<dbReference type="EMBL" id="JABFCT010000028">
    <property type="protein sequence ID" value="KAF5867453.1"/>
    <property type="molecule type" value="Genomic_DNA"/>
</dbReference>
<accession>A0A8H6ECQ4</accession>
<evidence type="ECO:0000313" key="9">
    <source>
        <dbReference type="Proteomes" id="UP000531561"/>
    </source>
</evidence>
<sequence length="121" mass="13040">MTVNGYPNLFFPAGPQGPLSFTSGPIGIEMKCGIICDAIGRLQADGNTILELTAAAQETWSQYVKSHFDGTLFLDSLDSWFLGENIPGKKREVLSYAAGLSQYEMDCEKLSILGTDSHGSS</sequence>
<proteinExistence type="inferred from homology"/>
<reference evidence="8 9" key="1">
    <citation type="journal article" date="2020" name="Phytopathology">
        <title>A high-quality genome resource of Botrytis fragariae, a new and rapidly spreading fungal pathogen causing strawberry gray mold in the U.S.A.</title>
        <authorList>
            <person name="Wu Y."/>
            <person name="Saski C.A."/>
            <person name="Schnabel G."/>
            <person name="Xiao S."/>
            <person name="Hu M."/>
        </authorList>
    </citation>
    <scope>NUCLEOTIDE SEQUENCE [LARGE SCALE GENOMIC DNA]</scope>
    <source>
        <strain evidence="8 9">BVB16</strain>
    </source>
</reference>
<keyword evidence="9" id="KW-1185">Reference proteome</keyword>
<organism evidence="8 9">
    <name type="scientific">Botrytis fragariae</name>
    <dbReference type="NCBI Taxonomy" id="1964551"/>
    <lineage>
        <taxon>Eukaryota</taxon>
        <taxon>Fungi</taxon>
        <taxon>Dikarya</taxon>
        <taxon>Ascomycota</taxon>
        <taxon>Pezizomycotina</taxon>
        <taxon>Leotiomycetes</taxon>
        <taxon>Helotiales</taxon>
        <taxon>Sclerotiniaceae</taxon>
        <taxon>Botrytis</taxon>
    </lineage>
</organism>
<keyword evidence="4" id="KW-0274">FAD</keyword>
<protein>
    <submittedName>
        <fullName evidence="8">Putative cyclopentanone -monooxygenase protein</fullName>
    </submittedName>
</protein>
<dbReference type="GO" id="GO:0004497">
    <property type="term" value="F:monooxygenase activity"/>
    <property type="evidence" value="ECO:0007669"/>
    <property type="project" value="UniProtKB-KW"/>
</dbReference>
<dbReference type="RefSeq" id="XP_037186402.1">
    <property type="nucleotide sequence ID" value="XM_037340759.1"/>
</dbReference>
<keyword evidence="6" id="KW-0560">Oxidoreductase</keyword>
<evidence type="ECO:0000256" key="3">
    <source>
        <dbReference type="ARBA" id="ARBA00022630"/>
    </source>
</evidence>
<dbReference type="InterPro" id="IPR036188">
    <property type="entry name" value="FAD/NAD-bd_sf"/>
</dbReference>
<dbReference type="InterPro" id="IPR050775">
    <property type="entry name" value="FAD-binding_Monooxygenases"/>
</dbReference>
<keyword evidence="5" id="KW-0521">NADP</keyword>